<protein>
    <recommendedName>
        <fullName evidence="2">Retrovirus-related Pol polyprotein from transposon TNT 1-94-like beta-barrel domain-containing protein</fullName>
    </recommendedName>
</protein>
<dbReference type="Pfam" id="PF22936">
    <property type="entry name" value="Pol_BBD"/>
    <property type="match status" value="1"/>
</dbReference>
<feature type="compositionally biased region" description="Polar residues" evidence="1">
    <location>
        <begin position="274"/>
        <end position="284"/>
    </location>
</feature>
<dbReference type="AlphaFoldDB" id="A0A9D5B0U9"/>
<organism evidence="3 4">
    <name type="scientific">Pisum sativum</name>
    <name type="common">Garden pea</name>
    <name type="synonym">Lathyrus oleraceus</name>
    <dbReference type="NCBI Taxonomy" id="3888"/>
    <lineage>
        <taxon>Eukaryota</taxon>
        <taxon>Viridiplantae</taxon>
        <taxon>Streptophyta</taxon>
        <taxon>Embryophyta</taxon>
        <taxon>Tracheophyta</taxon>
        <taxon>Spermatophyta</taxon>
        <taxon>Magnoliopsida</taxon>
        <taxon>eudicotyledons</taxon>
        <taxon>Gunneridae</taxon>
        <taxon>Pentapetalae</taxon>
        <taxon>rosids</taxon>
        <taxon>fabids</taxon>
        <taxon>Fabales</taxon>
        <taxon>Fabaceae</taxon>
        <taxon>Papilionoideae</taxon>
        <taxon>50 kb inversion clade</taxon>
        <taxon>NPAAA clade</taxon>
        <taxon>Hologalegina</taxon>
        <taxon>IRL clade</taxon>
        <taxon>Fabeae</taxon>
        <taxon>Lathyrus</taxon>
    </lineage>
</organism>
<evidence type="ECO:0000313" key="4">
    <source>
        <dbReference type="Proteomes" id="UP001058974"/>
    </source>
</evidence>
<dbReference type="GO" id="GO:0008270">
    <property type="term" value="F:zinc ion binding"/>
    <property type="evidence" value="ECO:0007669"/>
    <property type="project" value="InterPro"/>
</dbReference>
<feature type="region of interest" description="Disordered" evidence="1">
    <location>
        <begin position="140"/>
        <end position="179"/>
    </location>
</feature>
<reference evidence="3 4" key="1">
    <citation type="journal article" date="2022" name="Nat. Genet.">
        <title>Improved pea reference genome and pan-genome highlight genomic features and evolutionary characteristics.</title>
        <authorList>
            <person name="Yang T."/>
            <person name="Liu R."/>
            <person name="Luo Y."/>
            <person name="Hu S."/>
            <person name="Wang D."/>
            <person name="Wang C."/>
            <person name="Pandey M.K."/>
            <person name="Ge S."/>
            <person name="Xu Q."/>
            <person name="Li N."/>
            <person name="Li G."/>
            <person name="Huang Y."/>
            <person name="Saxena R.K."/>
            <person name="Ji Y."/>
            <person name="Li M."/>
            <person name="Yan X."/>
            <person name="He Y."/>
            <person name="Liu Y."/>
            <person name="Wang X."/>
            <person name="Xiang C."/>
            <person name="Varshney R.K."/>
            <person name="Ding H."/>
            <person name="Gao S."/>
            <person name="Zong X."/>
        </authorList>
    </citation>
    <scope>NUCLEOTIDE SEQUENCE [LARGE SCALE GENOMIC DNA]</scope>
    <source>
        <strain evidence="3 4">cv. Zhongwan 6</strain>
    </source>
</reference>
<dbReference type="InterPro" id="IPR054722">
    <property type="entry name" value="PolX-like_BBD"/>
</dbReference>
<dbReference type="SUPFAM" id="SSF57756">
    <property type="entry name" value="Retrovirus zinc finger-like domains"/>
    <property type="match status" value="1"/>
</dbReference>
<feature type="domain" description="Retrovirus-related Pol polyprotein from transposon TNT 1-94-like beta-barrel" evidence="2">
    <location>
        <begin position="100"/>
        <end position="144"/>
    </location>
</feature>
<gene>
    <name evidence="3" type="ORF">KIW84_034145</name>
</gene>
<name>A0A9D5B0U9_PEA</name>
<dbReference type="Proteomes" id="UP001058974">
    <property type="component" value="Chromosome 3"/>
</dbReference>
<proteinExistence type="predicted"/>
<comment type="caution">
    <text evidence="3">The sequence shown here is derived from an EMBL/GenBank/DDBJ whole genome shotgun (WGS) entry which is preliminary data.</text>
</comment>
<dbReference type="InterPro" id="IPR036875">
    <property type="entry name" value="Znf_CCHC_sf"/>
</dbReference>
<feature type="compositionally biased region" description="Pro residues" evidence="1">
    <location>
        <begin position="247"/>
        <end position="265"/>
    </location>
</feature>
<dbReference type="EMBL" id="JAMSHJ010000003">
    <property type="protein sequence ID" value="KAI5429428.1"/>
    <property type="molecule type" value="Genomic_DNA"/>
</dbReference>
<feature type="region of interest" description="Disordered" evidence="1">
    <location>
        <begin position="204"/>
        <end position="290"/>
    </location>
</feature>
<feature type="compositionally biased region" description="Low complexity" evidence="1">
    <location>
        <begin position="219"/>
        <end position="228"/>
    </location>
</feature>
<dbReference type="GO" id="GO:0003676">
    <property type="term" value="F:nucleic acid binding"/>
    <property type="evidence" value="ECO:0007669"/>
    <property type="project" value="InterPro"/>
</dbReference>
<evidence type="ECO:0000259" key="2">
    <source>
        <dbReference type="Pfam" id="PF22936"/>
    </source>
</evidence>
<keyword evidence="4" id="KW-1185">Reference proteome</keyword>
<accession>A0A9D5B0U9</accession>
<feature type="compositionally biased region" description="Polar residues" evidence="1">
    <location>
        <begin position="143"/>
        <end position="179"/>
    </location>
</feature>
<evidence type="ECO:0000313" key="3">
    <source>
        <dbReference type="EMBL" id="KAI5429428.1"/>
    </source>
</evidence>
<evidence type="ECO:0000256" key="1">
    <source>
        <dbReference type="SAM" id="MobiDB-lite"/>
    </source>
</evidence>
<sequence length="290" mass="32109">MSLNASANVVNKTEYKGNKFNSNTQNSNWIGSNFRNHRGGRGRGRMFKPTCQVCNKIGHIAMNCFHRFDKSYSNLSTDANKGDTHSAYLASPHYAQDYDWYFDSGASNHVTHQTKKFQDLTEHNGKNSLVVGNGAKLDIIGTGNDNPSPTNETKATASQDTLTPVASQDNSSPTTSIDTQQQLTLQSEGDSINVEQNNIETMASNEDTVETNTPKHDIPISPLLSLPSTSENPIFRLRGSLRRHPNNRPPHSPLTSEPPPFPPPHSSSQQSQPCRYSQNLQQQARKFGDR</sequence>
<dbReference type="Gramene" id="Psat03G0414500-T1">
    <property type="protein sequence ID" value="KAI5429428.1"/>
    <property type="gene ID" value="KIW84_034145"/>
</dbReference>